<dbReference type="Proteomes" id="UP000038830">
    <property type="component" value="Unassembled WGS sequence"/>
</dbReference>
<name>A0A0H5C4V4_CYBJN</name>
<accession>A0A0H5C4V4</accession>
<protein>
    <submittedName>
        <fullName evidence="1">Uncharacterized protein</fullName>
    </submittedName>
</protein>
<dbReference type="AlphaFoldDB" id="A0A0H5C4V4"/>
<dbReference type="EMBL" id="CDQK01000004">
    <property type="protein sequence ID" value="CEP23023.1"/>
    <property type="molecule type" value="Genomic_DNA"/>
</dbReference>
<evidence type="ECO:0000313" key="2">
    <source>
        <dbReference type="Proteomes" id="UP000038830"/>
    </source>
</evidence>
<organism evidence="1 2">
    <name type="scientific">Cyberlindnera jadinii (strain ATCC 18201 / CBS 1600 / BCRC 20928 / JCM 3617 / NBRC 0987 / NRRL Y-1542)</name>
    <name type="common">Torula yeast</name>
    <name type="synonym">Candida utilis</name>
    <dbReference type="NCBI Taxonomy" id="983966"/>
    <lineage>
        <taxon>Eukaryota</taxon>
        <taxon>Fungi</taxon>
        <taxon>Dikarya</taxon>
        <taxon>Ascomycota</taxon>
        <taxon>Saccharomycotina</taxon>
        <taxon>Saccharomycetes</taxon>
        <taxon>Phaffomycetales</taxon>
        <taxon>Phaffomycetaceae</taxon>
        <taxon>Cyberlindnera</taxon>
    </lineage>
</organism>
<evidence type="ECO:0000313" key="1">
    <source>
        <dbReference type="EMBL" id="CEP23023.1"/>
    </source>
</evidence>
<gene>
    <name evidence="1" type="ORF">BN1211_3518</name>
</gene>
<reference evidence="2" key="1">
    <citation type="journal article" date="2015" name="J. Biotechnol.">
        <title>The structure of the Cyberlindnera jadinii genome and its relation to Candida utilis analyzed by the occurrence of single nucleotide polymorphisms.</title>
        <authorList>
            <person name="Rupp O."/>
            <person name="Brinkrolf K."/>
            <person name="Buerth C."/>
            <person name="Kunigo M."/>
            <person name="Schneider J."/>
            <person name="Jaenicke S."/>
            <person name="Goesmann A."/>
            <person name="Puehler A."/>
            <person name="Jaeger K.-E."/>
            <person name="Ernst J.F."/>
        </authorList>
    </citation>
    <scope>NUCLEOTIDE SEQUENCE [LARGE SCALE GENOMIC DNA]</scope>
    <source>
        <strain evidence="2">ATCC 18201 / CBS 1600 / BCRC 20928 / JCM 3617 / NBRC 0987 / NRRL Y-1542</strain>
    </source>
</reference>
<proteinExistence type="predicted"/>
<sequence length="177" mass="19921">MDDLVLAIALIKLKNSLKLRSVSELFQKRSLDAILGALEGGDEGVSGTDICFAKVHQQVESLTSQEKEAWCFVLTMKGLPILLVEELFHNDVELFTKVVSSVLNTFIVAHELPTSRGNNAFLTLYRANQHHFPQIGNHENNYNMCKELSSLDRILQLTHKSTLFIKSCLIIVHTLRC</sequence>